<evidence type="ECO:0000313" key="1">
    <source>
        <dbReference type="EMBL" id="PZQ83716.1"/>
    </source>
</evidence>
<evidence type="ECO:0008006" key="3">
    <source>
        <dbReference type="Google" id="ProtNLM"/>
    </source>
</evidence>
<comment type="caution">
    <text evidence="1">The sequence shown here is derived from an EMBL/GenBank/DDBJ whole genome shotgun (WGS) entry which is preliminary data.</text>
</comment>
<proteinExistence type="predicted"/>
<reference evidence="1 2" key="1">
    <citation type="submission" date="2017-08" db="EMBL/GenBank/DDBJ databases">
        <title>Infants hospitalized years apart are colonized by the same room-sourced microbial strains.</title>
        <authorList>
            <person name="Brooks B."/>
            <person name="Olm M.R."/>
            <person name="Firek B.A."/>
            <person name="Baker R."/>
            <person name="Thomas B.C."/>
            <person name="Morowitz M.J."/>
            <person name="Banfield J.F."/>
        </authorList>
    </citation>
    <scope>NUCLEOTIDE SEQUENCE [LARGE SCALE GENOMIC DNA]</scope>
    <source>
        <strain evidence="1">S2_005_001_R2_27</strain>
    </source>
</reference>
<gene>
    <name evidence="1" type="ORF">DI549_07620</name>
</gene>
<organism evidence="1 2">
    <name type="scientific">Ancylobacter novellus</name>
    <name type="common">Thiobacillus novellus</name>
    <dbReference type="NCBI Taxonomy" id="921"/>
    <lineage>
        <taxon>Bacteria</taxon>
        <taxon>Pseudomonadati</taxon>
        <taxon>Pseudomonadota</taxon>
        <taxon>Alphaproteobacteria</taxon>
        <taxon>Hyphomicrobiales</taxon>
        <taxon>Xanthobacteraceae</taxon>
        <taxon>Ancylobacter</taxon>
    </lineage>
</organism>
<protein>
    <recommendedName>
        <fullName evidence="3">DUF4136 domain-containing protein</fullName>
    </recommendedName>
</protein>
<dbReference type="AlphaFoldDB" id="A0A2W5R2F2"/>
<accession>A0A2W5R2F2</accession>
<name>A0A2W5R2F2_ANCNO</name>
<dbReference type="Proteomes" id="UP000248887">
    <property type="component" value="Unassembled WGS sequence"/>
</dbReference>
<dbReference type="EMBL" id="QFQD01000017">
    <property type="protein sequence ID" value="PZQ83716.1"/>
    <property type="molecule type" value="Genomic_DNA"/>
</dbReference>
<evidence type="ECO:0000313" key="2">
    <source>
        <dbReference type="Proteomes" id="UP000248887"/>
    </source>
</evidence>
<sequence>MGYVVSKLAAGLILAGALVLGHGVAFDRPAAAQGLLSDMDFRGMDTLRVTASPMTVESLDCGLESSGLVRELRRQLDSEGMKSSDSDAALGVITVLSARNGDSGVCNSTLMLGAYKKASFFDKDVGWIRSGYVVVWQSAVLVASSAETHPVQVRDALARLGAALLTDWRGANRPTAATAGP</sequence>